<protein>
    <recommendedName>
        <fullName evidence="3">Late embryogenesis abundant protein Lea5</fullName>
    </recommendedName>
</protein>
<keyword evidence="2" id="KW-1185">Reference proteome</keyword>
<dbReference type="EMBL" id="JAJJMB010008110">
    <property type="protein sequence ID" value="KAI3925404.1"/>
    <property type="molecule type" value="Genomic_DNA"/>
</dbReference>
<dbReference type="Proteomes" id="UP001202328">
    <property type="component" value="Unassembled WGS sequence"/>
</dbReference>
<gene>
    <name evidence="1" type="ORF">MKW98_015752</name>
</gene>
<dbReference type="AlphaFoldDB" id="A0AAD4SYG0"/>
<dbReference type="InterPro" id="IPR004926">
    <property type="entry name" value="LEA_3a"/>
</dbReference>
<organism evidence="1 2">
    <name type="scientific">Papaver atlanticum</name>
    <dbReference type="NCBI Taxonomy" id="357466"/>
    <lineage>
        <taxon>Eukaryota</taxon>
        <taxon>Viridiplantae</taxon>
        <taxon>Streptophyta</taxon>
        <taxon>Embryophyta</taxon>
        <taxon>Tracheophyta</taxon>
        <taxon>Spermatophyta</taxon>
        <taxon>Magnoliopsida</taxon>
        <taxon>Ranunculales</taxon>
        <taxon>Papaveraceae</taxon>
        <taxon>Papaveroideae</taxon>
        <taxon>Papaver</taxon>
    </lineage>
</organism>
<name>A0AAD4SYG0_9MAGN</name>
<dbReference type="Pfam" id="PF03242">
    <property type="entry name" value="LEA_3a"/>
    <property type="match status" value="1"/>
</dbReference>
<evidence type="ECO:0008006" key="3">
    <source>
        <dbReference type="Google" id="ProtNLM"/>
    </source>
</evidence>
<proteinExistence type="predicted"/>
<evidence type="ECO:0000313" key="2">
    <source>
        <dbReference type="Proteomes" id="UP001202328"/>
    </source>
</evidence>
<sequence>MARSLSNIKFVLTALIDGNSPSVNRSRGVIYIATKAVGSSVVREEKMKQRSMVVRGELSPWVPCPITGYYRPEHPADYIDVAEFGDTLLNQKINHHSKDTNTNKVL</sequence>
<comment type="caution">
    <text evidence="1">The sequence shown here is derived from an EMBL/GenBank/DDBJ whole genome shotgun (WGS) entry which is preliminary data.</text>
</comment>
<reference evidence="1" key="1">
    <citation type="submission" date="2022-04" db="EMBL/GenBank/DDBJ databases">
        <title>A functionally conserved STORR gene fusion in Papaver species that diverged 16.8 million years ago.</title>
        <authorList>
            <person name="Catania T."/>
        </authorList>
    </citation>
    <scope>NUCLEOTIDE SEQUENCE</scope>
    <source>
        <strain evidence="1">S-188037</strain>
    </source>
</reference>
<evidence type="ECO:0000313" key="1">
    <source>
        <dbReference type="EMBL" id="KAI3925404.1"/>
    </source>
</evidence>
<accession>A0AAD4SYG0</accession>